<keyword evidence="4" id="KW-0653">Protein transport</keyword>
<feature type="region of interest" description="Disordered" evidence="5">
    <location>
        <begin position="16"/>
        <end position="48"/>
    </location>
</feature>
<keyword evidence="2" id="KW-0813">Transport</keyword>
<dbReference type="Pfam" id="PF00780">
    <property type="entry name" value="CNH"/>
    <property type="match status" value="1"/>
</dbReference>
<evidence type="ECO:0000313" key="7">
    <source>
        <dbReference type="EMBL" id="KXS19661.1"/>
    </source>
</evidence>
<feature type="domain" description="CNH" evidence="6">
    <location>
        <begin position="79"/>
        <end position="358"/>
    </location>
</feature>
<dbReference type="InterPro" id="IPR011047">
    <property type="entry name" value="Quinoprotein_ADH-like_sf"/>
</dbReference>
<dbReference type="GO" id="GO:0034058">
    <property type="term" value="P:endosomal vesicle fusion"/>
    <property type="evidence" value="ECO:0007669"/>
    <property type="project" value="TreeGrafter"/>
</dbReference>
<dbReference type="GO" id="GO:0006914">
    <property type="term" value="P:autophagy"/>
    <property type="evidence" value="ECO:0007669"/>
    <property type="project" value="TreeGrafter"/>
</dbReference>
<dbReference type="PANTHER" id="PTHR12894">
    <property type="entry name" value="CNH DOMAIN CONTAINING"/>
    <property type="match status" value="1"/>
</dbReference>
<dbReference type="EMBL" id="KQ965737">
    <property type="protein sequence ID" value="KXS19661.1"/>
    <property type="molecule type" value="Genomic_DNA"/>
</dbReference>
<dbReference type="GO" id="GO:0005737">
    <property type="term" value="C:cytoplasm"/>
    <property type="evidence" value="ECO:0007669"/>
    <property type="project" value="UniProtKB-SubCell"/>
</dbReference>
<gene>
    <name evidence="7" type="ORF">M427DRAFT_152188</name>
</gene>
<dbReference type="SUPFAM" id="SSF50998">
    <property type="entry name" value="Quinoprotein alcohol dehydrogenase-like"/>
    <property type="match status" value="1"/>
</dbReference>
<dbReference type="PANTHER" id="PTHR12894:SF27">
    <property type="entry name" value="TRANSFORMING GROWTH FACTOR-BETA RECEPTOR-ASSOCIATED PROTEIN 1"/>
    <property type="match status" value="1"/>
</dbReference>
<keyword evidence="3" id="KW-0963">Cytoplasm</keyword>
<dbReference type="GO" id="GO:0016020">
    <property type="term" value="C:membrane"/>
    <property type="evidence" value="ECO:0007669"/>
    <property type="project" value="TreeGrafter"/>
</dbReference>
<sequence length="1005" mass="110521">MANPFTLVPLLTSIASPQPVNGSAGSPGASEDASGVQGQPSLSAGTSASARSTAGSFFGRVASPSFGGDASLQKDSGPRWNIESLDAWDQNVFVGTSDGHVAHYYVDQPPLGQSFKWRLGARRNLGLGRKPVEQILALPAELTVLALCDSTLSFLDINTLGPVSAPNFESVRGVLNIATSSTSPSVPQGSELGIDRATVVTLGKRRSIQRWEVGKGGMLTEFPLSDGPPLTMRQRSSTLCLADTSNYRLVDLSSGRQSVLLPFDRSLAPRPLVAVVNNDEFIIATSTALGVFLSGRGDATRGTLQWSSYPKAIACHFPYTLALLPNNTIQIHSVITQSVVQNLPLPTLQDPRAFSSASIDTPSLRSLANYEPIEVALFGADWASAVCMTRIEDQVETLFLAGDAESAVVLAEATYETAKTAKLPYPENLHSVYRKAGCALFSDILFEESLTLFKKGILDPAVLILIFPDLAALAAGDGFQLSEASLEVLGWLGSIDEIVEQHLQKNYPDADSDIRNSFSVALVSNARETLIKYLVHCRENVPPFAPDLDDPRKRMVDTALMEGYAENDGDALLALLESGVACDEETVIPILKGKNRWYALARYFQSKTRAKEALDLLEKLADGNLKDKDYPGLQCIIEILSATSDDEVLWKHASWVLLRDPALGVEIFTSATERNRAVDKEDVLRRLSSISKKAKRLYLEWLIHESGLEESQYHTDLAIIYFEDVTSAATTHERLKELDEVFTASSLVIRQSFLSFLSKREDLLSKERLAFISFLTSSRFYQAPILLARMLQFGGFSVERAVVYSKTGEHEKALKIFAQELKDFVGAEEYCINASSETVPETEHEQENSDRALESNLKRSKNLRNALLLTLIRLYLKSTDRDSLAGEVVRLLNGSGSTIELHEVLPLIPDQWSLTLLQPFLLRAMRRNYHDRTEGKIIYQLAKLENLKITGRLFHSMKEREPMVLSRATACAGCSTRITEPFFVSLPNGTAVHLKCLYTEEATDK</sequence>
<proteinExistence type="predicted"/>
<accession>A0A139ASE8</accession>
<evidence type="ECO:0000256" key="1">
    <source>
        <dbReference type="ARBA" id="ARBA00004496"/>
    </source>
</evidence>
<dbReference type="Proteomes" id="UP000070544">
    <property type="component" value="Unassembled WGS sequence"/>
</dbReference>
<dbReference type="PROSITE" id="PS50219">
    <property type="entry name" value="CNH"/>
    <property type="match status" value="1"/>
</dbReference>
<dbReference type="Pfam" id="PF10366">
    <property type="entry name" value="Vps39_1"/>
    <property type="match status" value="1"/>
</dbReference>
<organism evidence="7 8">
    <name type="scientific">Gonapodya prolifera (strain JEL478)</name>
    <name type="common">Monoblepharis prolifera</name>
    <dbReference type="NCBI Taxonomy" id="1344416"/>
    <lineage>
        <taxon>Eukaryota</taxon>
        <taxon>Fungi</taxon>
        <taxon>Fungi incertae sedis</taxon>
        <taxon>Chytridiomycota</taxon>
        <taxon>Chytridiomycota incertae sedis</taxon>
        <taxon>Monoblepharidomycetes</taxon>
        <taxon>Monoblepharidales</taxon>
        <taxon>Gonapodyaceae</taxon>
        <taxon>Gonapodya</taxon>
    </lineage>
</organism>
<evidence type="ECO:0000256" key="4">
    <source>
        <dbReference type="ARBA" id="ARBA00022927"/>
    </source>
</evidence>
<dbReference type="InterPro" id="IPR019452">
    <property type="entry name" value="VPS39/TGF_beta_rcpt-assoc_1"/>
</dbReference>
<name>A0A139ASE8_GONPJ</name>
<reference evidence="7 8" key="1">
    <citation type="journal article" date="2015" name="Genome Biol. Evol.">
        <title>Phylogenomic analyses indicate that early fungi evolved digesting cell walls of algal ancestors of land plants.</title>
        <authorList>
            <person name="Chang Y."/>
            <person name="Wang S."/>
            <person name="Sekimoto S."/>
            <person name="Aerts A.L."/>
            <person name="Choi C."/>
            <person name="Clum A."/>
            <person name="LaButti K.M."/>
            <person name="Lindquist E.A."/>
            <person name="Yee Ngan C."/>
            <person name="Ohm R.A."/>
            <person name="Salamov A.A."/>
            <person name="Grigoriev I.V."/>
            <person name="Spatafora J.W."/>
            <person name="Berbee M.L."/>
        </authorList>
    </citation>
    <scope>NUCLEOTIDE SEQUENCE [LARGE SCALE GENOMIC DNA]</scope>
    <source>
        <strain evidence="7 8">JEL478</strain>
    </source>
</reference>
<dbReference type="GO" id="GO:0015031">
    <property type="term" value="P:protein transport"/>
    <property type="evidence" value="ECO:0007669"/>
    <property type="project" value="UniProtKB-KW"/>
</dbReference>
<dbReference type="InterPro" id="IPR019453">
    <property type="entry name" value="VPS39/TGFA1_Znf"/>
</dbReference>
<keyword evidence="8" id="KW-1185">Reference proteome</keyword>
<evidence type="ECO:0000256" key="5">
    <source>
        <dbReference type="SAM" id="MobiDB-lite"/>
    </source>
</evidence>
<dbReference type="AlphaFoldDB" id="A0A139ASE8"/>
<dbReference type="OrthoDB" id="10258882at2759"/>
<comment type="subcellular location">
    <subcellularLocation>
        <location evidence="1">Cytoplasm</location>
    </subcellularLocation>
</comment>
<protein>
    <recommendedName>
        <fullName evidence="6">CNH domain-containing protein</fullName>
    </recommendedName>
</protein>
<dbReference type="Pfam" id="PF10367">
    <property type="entry name" value="zf-Vps39_C"/>
    <property type="match status" value="1"/>
</dbReference>
<evidence type="ECO:0000256" key="2">
    <source>
        <dbReference type="ARBA" id="ARBA00022448"/>
    </source>
</evidence>
<dbReference type="InterPro" id="IPR001180">
    <property type="entry name" value="CNH_dom"/>
</dbReference>
<evidence type="ECO:0000313" key="8">
    <source>
        <dbReference type="Proteomes" id="UP000070544"/>
    </source>
</evidence>
<evidence type="ECO:0000259" key="6">
    <source>
        <dbReference type="PROSITE" id="PS50219"/>
    </source>
</evidence>
<dbReference type="STRING" id="1344416.A0A139ASE8"/>
<dbReference type="InterPro" id="IPR032914">
    <property type="entry name" value="Vam6/VPS39/TRAP1"/>
</dbReference>
<dbReference type="OMA" id="NAYIMLM"/>
<evidence type="ECO:0000256" key="3">
    <source>
        <dbReference type="ARBA" id="ARBA00022490"/>
    </source>
</evidence>